<evidence type="ECO:0000256" key="1">
    <source>
        <dbReference type="ARBA" id="ARBA00022649"/>
    </source>
</evidence>
<accession>A0AA35G8G0</accession>
<feature type="binding site" evidence="5">
    <location>
        <position position="110"/>
    </location>
    <ligand>
        <name>Mg(2+)</name>
        <dbReference type="ChEBI" id="CHEBI:18420"/>
    </ligand>
</feature>
<protein>
    <recommendedName>
        <fullName evidence="5">Ribonuclease VapC</fullName>
        <shortName evidence="5">RNase VapC</shortName>
        <ecNumber evidence="5">3.1.-.-</ecNumber>
    </recommendedName>
    <alternativeName>
        <fullName evidence="5">Toxin VapC</fullName>
    </alternativeName>
</protein>
<proteinExistence type="inferred from homology"/>
<evidence type="ECO:0000256" key="5">
    <source>
        <dbReference type="HAMAP-Rule" id="MF_00265"/>
    </source>
</evidence>
<evidence type="ECO:0000313" key="8">
    <source>
        <dbReference type="Proteomes" id="UP001163687"/>
    </source>
</evidence>
<dbReference type="InterPro" id="IPR022907">
    <property type="entry name" value="VapC_family"/>
</dbReference>
<dbReference type="EC" id="3.1.-.-" evidence="5"/>
<sequence length="156" mass="17467">MEPGLILVDTNVLVYALNEDVPQHRVSRALLEAALDRRVPLAVVPQVLLETYAVLTDRRRVHHPLDPETAWAQVDIYRSHLTVLPVTTDVLDYLETLVKQHKPAAQAIYDYFLAAQMYAHGVRTVCTHDVSAFTGLSGLRVETPESLASRLGLTWT</sequence>
<dbReference type="GO" id="GO:0016787">
    <property type="term" value="F:hydrolase activity"/>
    <property type="evidence" value="ECO:0007669"/>
    <property type="project" value="UniProtKB-KW"/>
</dbReference>
<name>A0AA35G8G0_9FIRM</name>
<dbReference type="Gene3D" id="3.40.50.1010">
    <property type="entry name" value="5'-nuclease"/>
    <property type="match status" value="1"/>
</dbReference>
<feature type="binding site" evidence="5">
    <location>
        <position position="9"/>
    </location>
    <ligand>
        <name>Mg(2+)</name>
        <dbReference type="ChEBI" id="CHEBI:18420"/>
    </ligand>
</feature>
<reference evidence="7" key="1">
    <citation type="submission" date="2022-03" db="EMBL/GenBank/DDBJ databases">
        <title>Complete genome sequence of Caldinitratiruptor microaerophilus.</title>
        <authorList>
            <person name="Mukaiyama R."/>
            <person name="Nishiyama T."/>
            <person name="Ueda K."/>
        </authorList>
    </citation>
    <scope>NUCLEOTIDE SEQUENCE</scope>
    <source>
        <strain evidence="7">JCM 16183</strain>
    </source>
</reference>
<dbReference type="Pfam" id="PF01850">
    <property type="entry name" value="PIN"/>
    <property type="match status" value="1"/>
</dbReference>
<comment type="similarity">
    <text evidence="5">Belongs to the PINc/VapC protein family.</text>
</comment>
<evidence type="ECO:0000256" key="3">
    <source>
        <dbReference type="ARBA" id="ARBA00022723"/>
    </source>
</evidence>
<feature type="domain" description="PIN" evidence="6">
    <location>
        <begin position="6"/>
        <end position="129"/>
    </location>
</feature>
<dbReference type="GO" id="GO:0090729">
    <property type="term" value="F:toxin activity"/>
    <property type="evidence" value="ECO:0007669"/>
    <property type="project" value="UniProtKB-KW"/>
</dbReference>
<dbReference type="HAMAP" id="MF_00265">
    <property type="entry name" value="VapC_Nob1"/>
    <property type="match status" value="1"/>
</dbReference>
<evidence type="ECO:0000256" key="4">
    <source>
        <dbReference type="ARBA" id="ARBA00022801"/>
    </source>
</evidence>
<keyword evidence="2 5" id="KW-0540">Nuclease</keyword>
<evidence type="ECO:0000259" key="6">
    <source>
        <dbReference type="Pfam" id="PF01850"/>
    </source>
</evidence>
<dbReference type="GO" id="GO:0000287">
    <property type="term" value="F:magnesium ion binding"/>
    <property type="evidence" value="ECO:0007669"/>
    <property type="project" value="UniProtKB-UniRule"/>
</dbReference>
<organism evidence="7 8">
    <name type="scientific">Caldinitratiruptor microaerophilus</name>
    <dbReference type="NCBI Taxonomy" id="671077"/>
    <lineage>
        <taxon>Bacteria</taxon>
        <taxon>Bacillati</taxon>
        <taxon>Bacillota</taxon>
        <taxon>Clostridia</taxon>
        <taxon>Eubacteriales</taxon>
        <taxon>Symbiobacteriaceae</taxon>
        <taxon>Caldinitratiruptor</taxon>
    </lineage>
</organism>
<dbReference type="GO" id="GO:0004540">
    <property type="term" value="F:RNA nuclease activity"/>
    <property type="evidence" value="ECO:0007669"/>
    <property type="project" value="InterPro"/>
</dbReference>
<keyword evidence="3 5" id="KW-0479">Metal-binding</keyword>
<dbReference type="EMBL" id="AP025628">
    <property type="protein sequence ID" value="BDG60393.1"/>
    <property type="molecule type" value="Genomic_DNA"/>
</dbReference>
<dbReference type="AlphaFoldDB" id="A0AA35G8G0"/>
<gene>
    <name evidence="5" type="primary">vapC</name>
    <name evidence="7" type="ORF">caldi_14830</name>
</gene>
<keyword evidence="5" id="KW-0460">Magnesium</keyword>
<keyword evidence="4 5" id="KW-0378">Hydrolase</keyword>
<dbReference type="InterPro" id="IPR002716">
    <property type="entry name" value="PIN_dom"/>
</dbReference>
<evidence type="ECO:0000313" key="7">
    <source>
        <dbReference type="EMBL" id="BDG60393.1"/>
    </source>
</evidence>
<comment type="function">
    <text evidence="5">Toxic component of a toxin-antitoxin (TA) system. An RNase.</text>
</comment>
<dbReference type="RefSeq" id="WP_264844419.1">
    <property type="nucleotide sequence ID" value="NZ_AP025628.1"/>
</dbReference>
<dbReference type="SUPFAM" id="SSF88723">
    <property type="entry name" value="PIN domain-like"/>
    <property type="match status" value="1"/>
</dbReference>
<evidence type="ECO:0000256" key="2">
    <source>
        <dbReference type="ARBA" id="ARBA00022722"/>
    </source>
</evidence>
<keyword evidence="5" id="KW-0800">Toxin</keyword>
<comment type="cofactor">
    <cofactor evidence="5">
        <name>Mg(2+)</name>
        <dbReference type="ChEBI" id="CHEBI:18420"/>
    </cofactor>
</comment>
<keyword evidence="1 5" id="KW-1277">Toxin-antitoxin system</keyword>
<dbReference type="KEGG" id="cmic:caldi_14830"/>
<dbReference type="InterPro" id="IPR029060">
    <property type="entry name" value="PIN-like_dom_sf"/>
</dbReference>
<dbReference type="Proteomes" id="UP001163687">
    <property type="component" value="Chromosome"/>
</dbReference>
<keyword evidence="8" id="KW-1185">Reference proteome</keyword>